<dbReference type="RefSeq" id="WP_167225832.1">
    <property type="nucleotide sequence ID" value="NZ_JAAQPH010000010.1"/>
</dbReference>
<organism evidence="5 6">
    <name type="scientific">Pelagibius litoralis</name>
    <dbReference type="NCBI Taxonomy" id="374515"/>
    <lineage>
        <taxon>Bacteria</taxon>
        <taxon>Pseudomonadati</taxon>
        <taxon>Pseudomonadota</taxon>
        <taxon>Alphaproteobacteria</taxon>
        <taxon>Rhodospirillales</taxon>
        <taxon>Rhodovibrionaceae</taxon>
        <taxon>Pelagibius</taxon>
    </lineage>
</organism>
<dbReference type="GO" id="GO:0009086">
    <property type="term" value="P:methionine biosynthetic process"/>
    <property type="evidence" value="ECO:0007669"/>
    <property type="project" value="InterPro"/>
</dbReference>
<dbReference type="PANTHER" id="PTHR30519">
    <property type="entry name" value="5-METHYLTETRAHYDROPTEROYLTRIGLUTAMATE--HOMOCYSTEINE METHYLTRANSFERASE"/>
    <property type="match status" value="1"/>
</dbReference>
<protein>
    <submittedName>
        <fullName evidence="5">Cobalamin-independent methionine synthase II family protein</fullName>
    </submittedName>
</protein>
<keyword evidence="6" id="KW-1185">Reference proteome</keyword>
<evidence type="ECO:0000313" key="5">
    <source>
        <dbReference type="EMBL" id="NIA69843.1"/>
    </source>
</evidence>
<reference evidence="5" key="1">
    <citation type="submission" date="2020-03" db="EMBL/GenBank/DDBJ databases">
        <title>Genome of Pelagibius litoralis DSM 21314T.</title>
        <authorList>
            <person name="Wang G."/>
        </authorList>
    </citation>
    <scope>NUCLEOTIDE SEQUENCE</scope>
    <source>
        <strain evidence="5">DSM 21314</strain>
    </source>
</reference>
<gene>
    <name evidence="5" type="ORF">HBA54_14660</name>
</gene>
<name>A0A967EYL8_9PROT</name>
<comment type="cofactor">
    <cofactor evidence="1">
        <name>Zn(2+)</name>
        <dbReference type="ChEBI" id="CHEBI:29105"/>
    </cofactor>
</comment>
<feature type="domain" description="Cobalamin-independent methionine synthase MetE C-terminal/archaeal" evidence="4">
    <location>
        <begin position="4"/>
        <end position="347"/>
    </location>
</feature>
<dbReference type="GO" id="GO:0008270">
    <property type="term" value="F:zinc ion binding"/>
    <property type="evidence" value="ECO:0007669"/>
    <property type="project" value="InterPro"/>
</dbReference>
<evidence type="ECO:0000256" key="2">
    <source>
        <dbReference type="ARBA" id="ARBA00022723"/>
    </source>
</evidence>
<dbReference type="InterPro" id="IPR038071">
    <property type="entry name" value="UROD/MetE-like_sf"/>
</dbReference>
<dbReference type="EMBL" id="JAAQPH010000010">
    <property type="protein sequence ID" value="NIA69843.1"/>
    <property type="molecule type" value="Genomic_DNA"/>
</dbReference>
<dbReference type="Pfam" id="PF01717">
    <property type="entry name" value="Meth_synt_2"/>
    <property type="match status" value="1"/>
</dbReference>
<dbReference type="GO" id="GO:0003871">
    <property type="term" value="F:5-methyltetrahydropteroyltriglutamate-homocysteine S-methyltransferase activity"/>
    <property type="evidence" value="ECO:0007669"/>
    <property type="project" value="InterPro"/>
</dbReference>
<dbReference type="SUPFAM" id="SSF51726">
    <property type="entry name" value="UROD/MetE-like"/>
    <property type="match status" value="1"/>
</dbReference>
<evidence type="ECO:0000259" key="4">
    <source>
        <dbReference type="Pfam" id="PF01717"/>
    </source>
</evidence>
<evidence type="ECO:0000256" key="1">
    <source>
        <dbReference type="ARBA" id="ARBA00001947"/>
    </source>
</evidence>
<dbReference type="Gene3D" id="3.20.20.210">
    <property type="match status" value="1"/>
</dbReference>
<accession>A0A967EYL8</accession>
<keyword evidence="3" id="KW-0862">Zinc</keyword>
<proteinExistence type="predicted"/>
<sequence length="349" mass="38745">MPLLTTTIGAYPKPESVKVPDWFDPGAMDSSVATTAYTTALERLGEEAETIFTEGTRQVIEDQVSCGIDIPTDGEVRRENYVHYHCRHLDGFDFEKLTHRVLRGGAYETDLPTIRGPIAARESFLPHDWKVAQSFTERPVKITLPGPMTIADTTADEHYGDARALGQDLAAALNAEVLALAEAGCRHIQIDEPLFARKPQAALDYGLEHIDRCWQNVPDHVTKTMHMCCGYPNHLDQEDYAKADPRAYFELAEAVDASRVDVVSIEDAHRHNDLSLLDCFRDTGVIFGVIAIARSRVESVAELRERLQAALKHLPPERLIAGPDCGLGHLGRDLAMQKLRVLSEAARDL</sequence>
<evidence type="ECO:0000256" key="3">
    <source>
        <dbReference type="ARBA" id="ARBA00022833"/>
    </source>
</evidence>
<dbReference type="Proteomes" id="UP000761264">
    <property type="component" value="Unassembled WGS sequence"/>
</dbReference>
<evidence type="ECO:0000313" key="6">
    <source>
        <dbReference type="Proteomes" id="UP000761264"/>
    </source>
</evidence>
<keyword evidence="2" id="KW-0479">Metal-binding</keyword>
<dbReference type="InterPro" id="IPR002629">
    <property type="entry name" value="Met_Synth_C/arc"/>
</dbReference>
<dbReference type="AlphaFoldDB" id="A0A967EYL8"/>
<comment type="caution">
    <text evidence="5">The sequence shown here is derived from an EMBL/GenBank/DDBJ whole genome shotgun (WGS) entry which is preliminary data.</text>
</comment>
<dbReference type="CDD" id="cd03311">
    <property type="entry name" value="CIMS_C_terminal_like"/>
    <property type="match status" value="1"/>
</dbReference>